<dbReference type="InterPro" id="IPR003488">
    <property type="entry name" value="DprA"/>
</dbReference>
<dbReference type="RefSeq" id="WP_062019495.1">
    <property type="nucleotide sequence ID" value="NZ_LQQC01000002.1"/>
</dbReference>
<comment type="caution">
    <text evidence="4">The sequence shown here is derived from an EMBL/GenBank/DDBJ whole genome shotgun (WGS) entry which is preliminary data.</text>
</comment>
<dbReference type="PATRIC" id="fig|479117.4.peg.175"/>
<feature type="domain" description="Smf/DprA SLOG" evidence="2">
    <location>
        <begin position="106"/>
        <end position="320"/>
    </location>
</feature>
<evidence type="ECO:0000313" key="5">
    <source>
        <dbReference type="Proteomes" id="UP000243589"/>
    </source>
</evidence>
<dbReference type="Pfam" id="PF17782">
    <property type="entry name" value="WHD_DprA"/>
    <property type="match status" value="1"/>
</dbReference>
<dbReference type="Pfam" id="PF02481">
    <property type="entry name" value="DNA_processg_A"/>
    <property type="match status" value="1"/>
</dbReference>
<dbReference type="Gene3D" id="3.40.50.450">
    <property type="match status" value="1"/>
</dbReference>
<protein>
    <submittedName>
        <fullName evidence="4">Uncharacterized protein</fullName>
    </submittedName>
</protein>
<dbReference type="NCBIfam" id="TIGR00732">
    <property type="entry name" value="dprA"/>
    <property type="match status" value="1"/>
</dbReference>
<keyword evidence="5" id="KW-1185">Reference proteome</keyword>
<evidence type="ECO:0000259" key="3">
    <source>
        <dbReference type="Pfam" id="PF17782"/>
    </source>
</evidence>
<dbReference type="SUPFAM" id="SSF102405">
    <property type="entry name" value="MCP/YpsA-like"/>
    <property type="match status" value="1"/>
</dbReference>
<dbReference type="EMBL" id="LQQC01000002">
    <property type="protein sequence ID" value="KXZ59707.1"/>
    <property type="molecule type" value="Genomic_DNA"/>
</dbReference>
<accession>A0A150HC38</accession>
<dbReference type="AlphaFoldDB" id="A0A150HC38"/>
<organism evidence="4 5">
    <name type="scientific">Brevibacterium ravenspurgense</name>
    <dbReference type="NCBI Taxonomy" id="479117"/>
    <lineage>
        <taxon>Bacteria</taxon>
        <taxon>Bacillati</taxon>
        <taxon>Actinomycetota</taxon>
        <taxon>Actinomycetes</taxon>
        <taxon>Micrococcales</taxon>
        <taxon>Brevibacteriaceae</taxon>
        <taxon>Brevibacterium</taxon>
    </lineage>
</organism>
<dbReference type="PANTHER" id="PTHR43022">
    <property type="entry name" value="PROTEIN SMF"/>
    <property type="match status" value="1"/>
</dbReference>
<dbReference type="Gene3D" id="1.10.10.10">
    <property type="entry name" value="Winged helix-like DNA-binding domain superfamily/Winged helix DNA-binding domain"/>
    <property type="match status" value="1"/>
</dbReference>
<dbReference type="Proteomes" id="UP000243589">
    <property type="component" value="Unassembled WGS sequence"/>
</dbReference>
<dbReference type="InterPro" id="IPR057666">
    <property type="entry name" value="DrpA_SLOG"/>
</dbReference>
<comment type="similarity">
    <text evidence="1">Belongs to the DprA/Smf family.</text>
</comment>
<feature type="domain" description="DprA winged helix" evidence="3">
    <location>
        <begin position="341"/>
        <end position="394"/>
    </location>
</feature>
<evidence type="ECO:0000313" key="4">
    <source>
        <dbReference type="EMBL" id="KXZ59707.1"/>
    </source>
</evidence>
<proteinExistence type="inferred from homology"/>
<evidence type="ECO:0000256" key="1">
    <source>
        <dbReference type="ARBA" id="ARBA00006525"/>
    </source>
</evidence>
<dbReference type="InterPro" id="IPR041614">
    <property type="entry name" value="DprA_WH"/>
</dbReference>
<dbReference type="InterPro" id="IPR036388">
    <property type="entry name" value="WH-like_DNA-bd_sf"/>
</dbReference>
<reference evidence="4 5" key="1">
    <citation type="submission" date="2016-01" db="EMBL/GenBank/DDBJ databases">
        <title>Use of Whole Genome Sequencing to ascertain that Brevibacterium massiliense (Roux, Raoult 2009) is a later heterotypic synonym of Brevibacterium ravenspurgense (Mages 2008).</title>
        <authorList>
            <person name="Bernier A.-M."/>
            <person name="Burdz T."/>
            <person name="Huynh C."/>
            <person name="Pachecho A.L."/>
            <person name="Wiebe D."/>
            <person name="Bonner C."/>
            <person name="Bernard K."/>
        </authorList>
    </citation>
    <scope>NUCLEOTIDE SEQUENCE [LARGE SCALE GENOMIC DNA]</scope>
    <source>
        <strain evidence="4 5">CCUG56047</strain>
    </source>
</reference>
<gene>
    <name evidence="4" type="ORF">Bravens_00179</name>
</gene>
<sequence>MTDIAELRAAANLLRTAEPTDRMLAVCIRAEGVEETWRALSEAARHDGTDNAGAKSFITRCAATFGITASTEAVSKAAERWRARITGHDGDADRDLRIMERLGARLITPDSSEWPEQLDDLGLDAPTALWVRGPGNLAELADVSCALVGARAATGYGTALAKNTAFELARDCVTVISGGAFGIDAAAHAGALAASSGRASTIALMAGGVDRMYPRGNADLLEELCRNHLVVSECPPGATPMRHRFLARNRLIAALSSAVVVVEAGWRSGAINTAHHAAELGRPLGAFPGRASDVESAGCHRLIRDAGAVLVAEADHVRELLGTADIAELFSRESAQAHGKQADGLSDAELKVFSALPVQRGVDCSTLAVRAGLDPQTTTAALAALELAGLAQRSGDEWQKGR</sequence>
<dbReference type="PANTHER" id="PTHR43022:SF1">
    <property type="entry name" value="PROTEIN SMF"/>
    <property type="match status" value="1"/>
</dbReference>
<evidence type="ECO:0000259" key="2">
    <source>
        <dbReference type="Pfam" id="PF02481"/>
    </source>
</evidence>
<dbReference type="GO" id="GO:0009294">
    <property type="term" value="P:DNA-mediated transformation"/>
    <property type="evidence" value="ECO:0007669"/>
    <property type="project" value="InterPro"/>
</dbReference>
<name>A0A150HC38_9MICO</name>